<dbReference type="KEGG" id="mxa:MXAN_1616"/>
<sequence>MGRRGASQATRARLPCEQDARCLRIRCMLRARRWAAGTRPPGPGRRRHGRTRMSGQSLAAKMLEGAREWAKRLPNALSNDMAVDVSRRRVRLSHARVETVVSQLLARLKNFELREWSSRENVYDIRFSVHGWKLRVETALERVELASGRYRLWLKTPGVVALEESRTASSLMMGVLRAGAGRAAMRVLAERLLPPGIRWDGQVLQVEGPLPEEGVLPARLFDSASLAMTAEHQSEGLWLAAEAWPGLMDLLQVVFGTELPRTPPGA</sequence>
<proteinExistence type="predicted"/>
<dbReference type="EnsemblBacteria" id="ABF85912">
    <property type="protein sequence ID" value="ABF85912"/>
    <property type="gene ID" value="MXAN_1616"/>
</dbReference>
<dbReference type="AlphaFoldDB" id="Q1DBV5"/>
<name>Q1DBV5_MYXXD</name>
<dbReference type="STRING" id="246197.MXAN_1616"/>
<evidence type="ECO:0000313" key="2">
    <source>
        <dbReference type="EMBL" id="ABF85912.1"/>
    </source>
</evidence>
<protein>
    <submittedName>
        <fullName evidence="2">Uncharacterized protein</fullName>
    </submittedName>
</protein>
<dbReference type="HOGENOM" id="CLU_1293676_0_0_7"/>
<reference evidence="2 3" key="1">
    <citation type="journal article" date="2006" name="Proc. Natl. Acad. Sci. U.S.A.">
        <title>Evolution of sensory complexity recorded in a myxobacterial genome.</title>
        <authorList>
            <person name="Goldman B.S."/>
            <person name="Nierman W.C."/>
            <person name="Kaiser D."/>
            <person name="Slater S.C."/>
            <person name="Durkin A.S."/>
            <person name="Eisen J.A."/>
            <person name="Ronning C.M."/>
            <person name="Barbazuk W.B."/>
            <person name="Blanchard M."/>
            <person name="Field C."/>
            <person name="Halling C."/>
            <person name="Hinkle G."/>
            <person name="Iartchuk O."/>
            <person name="Kim H.S."/>
            <person name="Mackenzie C."/>
            <person name="Madupu R."/>
            <person name="Miller N."/>
            <person name="Shvartsbeyn A."/>
            <person name="Sullivan S.A."/>
            <person name="Vaudin M."/>
            <person name="Wiegand R."/>
            <person name="Kaplan H.B."/>
        </authorList>
    </citation>
    <scope>NUCLEOTIDE SEQUENCE [LARGE SCALE GENOMIC DNA]</scope>
    <source>
        <strain evidence="3">DK1622</strain>
    </source>
</reference>
<dbReference type="OrthoDB" id="5503934at2"/>
<accession>Q1DBV5</accession>
<dbReference type="Proteomes" id="UP000002402">
    <property type="component" value="Chromosome"/>
</dbReference>
<organism evidence="2 3">
    <name type="scientific">Myxococcus xanthus (strain DK1622)</name>
    <dbReference type="NCBI Taxonomy" id="246197"/>
    <lineage>
        <taxon>Bacteria</taxon>
        <taxon>Pseudomonadati</taxon>
        <taxon>Myxococcota</taxon>
        <taxon>Myxococcia</taxon>
        <taxon>Myxococcales</taxon>
        <taxon>Cystobacterineae</taxon>
        <taxon>Myxococcaceae</taxon>
        <taxon>Myxococcus</taxon>
    </lineage>
</organism>
<keyword evidence="3" id="KW-1185">Reference proteome</keyword>
<feature type="region of interest" description="Disordered" evidence="1">
    <location>
        <begin position="36"/>
        <end position="55"/>
    </location>
</feature>
<gene>
    <name evidence="2" type="ordered locus">MXAN_1616</name>
</gene>
<dbReference type="EMBL" id="CP000113">
    <property type="protein sequence ID" value="ABF85912.1"/>
    <property type="molecule type" value="Genomic_DNA"/>
</dbReference>
<evidence type="ECO:0000256" key="1">
    <source>
        <dbReference type="SAM" id="MobiDB-lite"/>
    </source>
</evidence>
<evidence type="ECO:0000313" key="3">
    <source>
        <dbReference type="Proteomes" id="UP000002402"/>
    </source>
</evidence>